<keyword evidence="3" id="KW-1185">Reference proteome</keyword>
<dbReference type="CDD" id="cd04301">
    <property type="entry name" value="NAT_SF"/>
    <property type="match status" value="1"/>
</dbReference>
<proteinExistence type="predicted"/>
<name>A0A917TFA5_9ACTN</name>
<dbReference type="Gene3D" id="3.40.630.30">
    <property type="match status" value="1"/>
</dbReference>
<comment type="caution">
    <text evidence="2">The sequence shown here is derived from an EMBL/GenBank/DDBJ whole genome shotgun (WGS) entry which is preliminary data.</text>
</comment>
<reference evidence="2" key="1">
    <citation type="journal article" date="2014" name="Int. J. Syst. Evol. Microbiol.">
        <title>Complete genome sequence of Corynebacterium casei LMG S-19264T (=DSM 44701T), isolated from a smear-ripened cheese.</title>
        <authorList>
            <consortium name="US DOE Joint Genome Institute (JGI-PGF)"/>
            <person name="Walter F."/>
            <person name="Albersmeier A."/>
            <person name="Kalinowski J."/>
            <person name="Ruckert C."/>
        </authorList>
    </citation>
    <scope>NUCLEOTIDE SEQUENCE</scope>
    <source>
        <strain evidence="2">CGMCC 4.7312</strain>
    </source>
</reference>
<evidence type="ECO:0000259" key="1">
    <source>
        <dbReference type="PROSITE" id="PS51186"/>
    </source>
</evidence>
<dbReference type="Pfam" id="PF00583">
    <property type="entry name" value="Acetyltransf_1"/>
    <property type="match status" value="1"/>
</dbReference>
<evidence type="ECO:0000313" key="2">
    <source>
        <dbReference type="EMBL" id="GGM21359.1"/>
    </source>
</evidence>
<dbReference type="Proteomes" id="UP000608890">
    <property type="component" value="Unassembled WGS sequence"/>
</dbReference>
<dbReference type="PROSITE" id="PS51186">
    <property type="entry name" value="GNAT"/>
    <property type="match status" value="1"/>
</dbReference>
<organism evidence="2 3">
    <name type="scientific">Micromonospora sonchi</name>
    <dbReference type="NCBI Taxonomy" id="1763543"/>
    <lineage>
        <taxon>Bacteria</taxon>
        <taxon>Bacillati</taxon>
        <taxon>Actinomycetota</taxon>
        <taxon>Actinomycetes</taxon>
        <taxon>Micromonosporales</taxon>
        <taxon>Micromonosporaceae</taxon>
        <taxon>Micromonospora</taxon>
    </lineage>
</organism>
<feature type="domain" description="N-acetyltransferase" evidence="1">
    <location>
        <begin position="5"/>
        <end position="174"/>
    </location>
</feature>
<dbReference type="EMBL" id="BMNB01000001">
    <property type="protein sequence ID" value="GGM21359.1"/>
    <property type="molecule type" value="Genomic_DNA"/>
</dbReference>
<dbReference type="RefSeq" id="WP_189040340.1">
    <property type="nucleotide sequence ID" value="NZ_BMNB01000001.1"/>
</dbReference>
<dbReference type="SUPFAM" id="SSF55729">
    <property type="entry name" value="Acyl-CoA N-acyltransferases (Nat)"/>
    <property type="match status" value="1"/>
</dbReference>
<dbReference type="InterPro" id="IPR016181">
    <property type="entry name" value="Acyl_CoA_acyltransferase"/>
</dbReference>
<dbReference type="InterPro" id="IPR000182">
    <property type="entry name" value="GNAT_dom"/>
</dbReference>
<accession>A0A917TFA5</accession>
<evidence type="ECO:0000313" key="3">
    <source>
        <dbReference type="Proteomes" id="UP000608890"/>
    </source>
</evidence>
<sequence>MKADVDLSHFDAGMAAALTDELVEVYLDAHAGDGAFYNEDRYRRQLAGHMKAPGWTLITAQIDGHLVGYIYGFPLQQKTRWWEGIRGGVPDAFTDDPTFALCELLVRPAWQRQGIARALHDELIDSRPEPRMTLLARPDNAPAQAAYRSWNWHKVGELQPAWENAPVFDVLVREGSRHPA</sequence>
<dbReference type="GO" id="GO:0016747">
    <property type="term" value="F:acyltransferase activity, transferring groups other than amino-acyl groups"/>
    <property type="evidence" value="ECO:0007669"/>
    <property type="project" value="InterPro"/>
</dbReference>
<gene>
    <name evidence="2" type="ORF">GCM10011608_02530</name>
</gene>
<dbReference type="AlphaFoldDB" id="A0A917TFA5"/>
<protein>
    <recommendedName>
        <fullName evidence="1">N-acetyltransferase domain-containing protein</fullName>
    </recommendedName>
</protein>
<reference evidence="2" key="2">
    <citation type="submission" date="2020-09" db="EMBL/GenBank/DDBJ databases">
        <authorList>
            <person name="Sun Q."/>
            <person name="Zhou Y."/>
        </authorList>
    </citation>
    <scope>NUCLEOTIDE SEQUENCE</scope>
    <source>
        <strain evidence="2">CGMCC 4.7312</strain>
    </source>
</reference>